<keyword evidence="8" id="KW-0732">Signal</keyword>
<evidence type="ECO:0000256" key="6">
    <source>
        <dbReference type="ARBA" id="ARBA00023237"/>
    </source>
</evidence>
<gene>
    <name evidence="10" type="ORF">D3H65_26325</name>
</gene>
<evidence type="ECO:0000256" key="4">
    <source>
        <dbReference type="ARBA" id="ARBA00022692"/>
    </source>
</evidence>
<dbReference type="OrthoDB" id="9768177at2"/>
<keyword evidence="2 7" id="KW-0813">Transport</keyword>
<evidence type="ECO:0000313" key="10">
    <source>
        <dbReference type="EMBL" id="AXY77282.1"/>
    </source>
</evidence>
<evidence type="ECO:0000256" key="1">
    <source>
        <dbReference type="ARBA" id="ARBA00004571"/>
    </source>
</evidence>
<dbReference type="Pfam" id="PF13715">
    <property type="entry name" value="CarbopepD_reg_2"/>
    <property type="match status" value="1"/>
</dbReference>
<dbReference type="InterPro" id="IPR023997">
    <property type="entry name" value="TonB-dep_OMP_SusC/RagA_CS"/>
</dbReference>
<dbReference type="KEGG" id="pseg:D3H65_26325"/>
<dbReference type="InterPro" id="IPR039426">
    <property type="entry name" value="TonB-dep_rcpt-like"/>
</dbReference>
<dbReference type="InterPro" id="IPR012910">
    <property type="entry name" value="Plug_dom"/>
</dbReference>
<dbReference type="SUPFAM" id="SSF49464">
    <property type="entry name" value="Carboxypeptidase regulatory domain-like"/>
    <property type="match status" value="1"/>
</dbReference>
<keyword evidence="11" id="KW-1185">Reference proteome</keyword>
<dbReference type="RefSeq" id="WP_119053158.1">
    <property type="nucleotide sequence ID" value="NZ_CP032157.1"/>
</dbReference>
<feature type="chain" id="PRO_5017737653" evidence="8">
    <location>
        <begin position="26"/>
        <end position="1066"/>
    </location>
</feature>
<keyword evidence="3 7" id="KW-1134">Transmembrane beta strand</keyword>
<dbReference type="Proteomes" id="UP000263900">
    <property type="component" value="Chromosome"/>
</dbReference>
<feature type="domain" description="TonB-dependent receptor plug" evidence="9">
    <location>
        <begin position="118"/>
        <end position="218"/>
    </location>
</feature>
<evidence type="ECO:0000313" key="11">
    <source>
        <dbReference type="Proteomes" id="UP000263900"/>
    </source>
</evidence>
<evidence type="ECO:0000256" key="7">
    <source>
        <dbReference type="PROSITE-ProRule" id="PRU01360"/>
    </source>
</evidence>
<dbReference type="AlphaFoldDB" id="A0A3B7MRZ0"/>
<dbReference type="Pfam" id="PF07715">
    <property type="entry name" value="Plug"/>
    <property type="match status" value="1"/>
</dbReference>
<dbReference type="NCBIfam" id="TIGR04056">
    <property type="entry name" value="OMP_RagA_SusC"/>
    <property type="match status" value="1"/>
</dbReference>
<keyword evidence="5 7" id="KW-0472">Membrane</keyword>
<dbReference type="InterPro" id="IPR037066">
    <property type="entry name" value="Plug_dom_sf"/>
</dbReference>
<dbReference type="SUPFAM" id="SSF56935">
    <property type="entry name" value="Porins"/>
    <property type="match status" value="1"/>
</dbReference>
<sequence>MSKCNLFTRVVTACLLLALPLLSLAQKPVSGKVTSIKDQAPVPSVSVVVKGTTVGTSTNADGGFSINAKAGDVLVFSGVGVLPKEVAVSGDNMQVALELDARALNEVVVTALGIKKEKKKLGYAVQEVKGEDLVKAREPNPINSLVGKVAGLTVGASAEMLAGPQLVLRGRGISLFVVDGVPINSDTWNISPDDIESYTVLKGATASALYGSRGLNGAIMITTKRGTRDKRGFSIEFNSTTMMEKGYNAIPKVQDEYGPGDHGKYAFKDGKGGGSNDGDYDVWGPKFEGQLIPQYDSPVDPVTGVRQGTPWTARGKNNLQRFLQTGLLSTNNISVSSRSDKYDLRFSISNTYQKAMVPNMKINITNFNISAGYNFSDKVRLEGYLNYNRQYTPNFPDVNYGPNSMIYNITIWAGADWDVDQMRNYWQPGKEGVQSIYAEYQRYHNPWFMVKEWLRGHYKTDVNGYAKLSYQPVKNIELMARTQVTTYDLFRNEKMPFSAHPYGREEGRGDYREDKRTLFENNTDFLGTYTNRFRGNIDVKGSLGGNIRSFKYNSSFVTTDYLNVPGWYNFNNTRNPLRASSFAADMLTLSGYGYLDVSLNKYANISLAGRFDKLSALPSSKNVYFYPSAAVSSVVSDYVVLPEAISFLKVRGSYANVKGGLTQATIGATPQASYPLGYGTEYYAAYDGPSYENSAAYTTPPVYNNQPGAYYTSTLDNPEIKPFSSTVYEAGADIRFLNNKIGVDVTYFTTKDGPRIFTAPLSQTTGYTGALQNGITTKKTGWEVSLNATPVSTSSGFSWTTMVNWSTYKEVYTKFYGDLTQLDIYTKIGDRVDKFIGSAFVKTPDGKIINDAGGRPIRNPVSQVQGNTNPDWVWSFINTLSFKNFRFGFQFDGRVGGKMVNYIQQQTYRGGRHINTVQGKMGEARLQDYKGVKSWVGEGVVISNGTAIEYDNLGNVTNYGKLQYAMNTTPTYLQDYISFYYNTNEANLIDKTFAKLREVTLTYTVPQNILGKSFMKQASISLVGRNLLYFSKYKDVDIDQYAGSQGSSSLQTPTAKRYGVNINIVF</sequence>
<reference evidence="10 11" key="1">
    <citation type="submission" date="2018-09" db="EMBL/GenBank/DDBJ databases">
        <title>Genome sequencing of strain 6GH32-13.</title>
        <authorList>
            <person name="Weon H.-Y."/>
            <person name="Heo J."/>
            <person name="Kwon S.-W."/>
        </authorList>
    </citation>
    <scope>NUCLEOTIDE SEQUENCE [LARGE SCALE GENOMIC DNA]</scope>
    <source>
        <strain evidence="10 11">5GH32-13</strain>
    </source>
</reference>
<dbReference type="Gene3D" id="2.40.170.20">
    <property type="entry name" value="TonB-dependent receptor, beta-barrel domain"/>
    <property type="match status" value="1"/>
</dbReference>
<feature type="signal peptide" evidence="8">
    <location>
        <begin position="1"/>
        <end position="25"/>
    </location>
</feature>
<dbReference type="InterPro" id="IPR036942">
    <property type="entry name" value="Beta-barrel_TonB_sf"/>
</dbReference>
<dbReference type="NCBIfam" id="TIGR04057">
    <property type="entry name" value="SusC_RagA_signa"/>
    <property type="match status" value="1"/>
</dbReference>
<evidence type="ECO:0000256" key="8">
    <source>
        <dbReference type="SAM" id="SignalP"/>
    </source>
</evidence>
<evidence type="ECO:0000256" key="3">
    <source>
        <dbReference type="ARBA" id="ARBA00022452"/>
    </source>
</evidence>
<dbReference type="EMBL" id="CP032157">
    <property type="protein sequence ID" value="AXY77282.1"/>
    <property type="molecule type" value="Genomic_DNA"/>
</dbReference>
<dbReference type="InterPro" id="IPR023996">
    <property type="entry name" value="TonB-dep_OMP_SusC/RagA"/>
</dbReference>
<keyword evidence="6 7" id="KW-0998">Cell outer membrane</keyword>
<evidence type="ECO:0000256" key="2">
    <source>
        <dbReference type="ARBA" id="ARBA00022448"/>
    </source>
</evidence>
<protein>
    <submittedName>
        <fullName evidence="10">SusC/RagA family TonB-linked outer membrane protein</fullName>
    </submittedName>
</protein>
<keyword evidence="4 7" id="KW-0812">Transmembrane</keyword>
<name>A0A3B7MRZ0_9BACT</name>
<organism evidence="10 11">
    <name type="scientific">Paraflavitalea soli</name>
    <dbReference type="NCBI Taxonomy" id="2315862"/>
    <lineage>
        <taxon>Bacteria</taxon>
        <taxon>Pseudomonadati</taxon>
        <taxon>Bacteroidota</taxon>
        <taxon>Chitinophagia</taxon>
        <taxon>Chitinophagales</taxon>
        <taxon>Chitinophagaceae</taxon>
        <taxon>Paraflavitalea</taxon>
    </lineage>
</organism>
<dbReference type="InterPro" id="IPR008969">
    <property type="entry name" value="CarboxyPept-like_regulatory"/>
</dbReference>
<dbReference type="GO" id="GO:0009279">
    <property type="term" value="C:cell outer membrane"/>
    <property type="evidence" value="ECO:0007669"/>
    <property type="project" value="UniProtKB-SubCell"/>
</dbReference>
<proteinExistence type="inferred from homology"/>
<evidence type="ECO:0000259" key="9">
    <source>
        <dbReference type="Pfam" id="PF07715"/>
    </source>
</evidence>
<comment type="subcellular location">
    <subcellularLocation>
        <location evidence="1 7">Cell outer membrane</location>
        <topology evidence="1 7">Multi-pass membrane protein</topology>
    </subcellularLocation>
</comment>
<dbReference type="Gene3D" id="2.170.130.10">
    <property type="entry name" value="TonB-dependent receptor, plug domain"/>
    <property type="match status" value="1"/>
</dbReference>
<comment type="similarity">
    <text evidence="7">Belongs to the TonB-dependent receptor family.</text>
</comment>
<dbReference type="PROSITE" id="PS52016">
    <property type="entry name" value="TONB_DEPENDENT_REC_3"/>
    <property type="match status" value="1"/>
</dbReference>
<evidence type="ECO:0000256" key="5">
    <source>
        <dbReference type="ARBA" id="ARBA00023136"/>
    </source>
</evidence>
<dbReference type="Gene3D" id="2.60.40.1120">
    <property type="entry name" value="Carboxypeptidase-like, regulatory domain"/>
    <property type="match status" value="1"/>
</dbReference>
<accession>A0A3B7MRZ0</accession>